<evidence type="ECO:0000313" key="2">
    <source>
        <dbReference type="Proteomes" id="UP000439113"/>
    </source>
</evidence>
<accession>A0A6N8DJL0</accession>
<dbReference type="EMBL" id="WNKS01000004">
    <property type="protein sequence ID" value="MTV30629.1"/>
    <property type="molecule type" value="Genomic_DNA"/>
</dbReference>
<gene>
    <name evidence="1" type="ORF">GJ654_06435</name>
</gene>
<comment type="caution">
    <text evidence="1">The sequence shown here is derived from an EMBL/GenBank/DDBJ whole genome shotgun (WGS) entry which is preliminary data.</text>
</comment>
<organism evidence="1 2">
    <name type="scientific">Rhodoblastus acidophilus</name>
    <name type="common">Rhodopseudomonas acidophila</name>
    <dbReference type="NCBI Taxonomy" id="1074"/>
    <lineage>
        <taxon>Bacteria</taxon>
        <taxon>Pseudomonadati</taxon>
        <taxon>Pseudomonadota</taxon>
        <taxon>Alphaproteobacteria</taxon>
        <taxon>Hyphomicrobiales</taxon>
        <taxon>Rhodoblastaceae</taxon>
        <taxon>Rhodoblastus</taxon>
    </lineage>
</organism>
<dbReference type="AlphaFoldDB" id="A0A6N8DJL0"/>
<name>A0A6N8DJL0_RHOAC</name>
<sequence length="241" mass="26345">MKPAVILVGADKGGVGKTTVSRALLDYLAANTILTRAFDTESPRGTLKRFHGPVTEVVDIAETSDQMRILDTLNSAQIKVSVIDTRAGALGATLRALRDVGFLDAVKAGEFSFTLMHVLGPSIASLDEIAETAPFIDSAHYFLVKNHINATTFFEWDPVTNRKYFEKVNPSGEIIIPKLDEMACEQVEIAGTSFSTFVANKTASGEPANASFVLRGYVRTWQARIAEELNRVRLLDLLAQR</sequence>
<dbReference type="RefSeq" id="WP_155445323.1">
    <property type="nucleotide sequence ID" value="NZ_JAOQNR010000005.1"/>
</dbReference>
<dbReference type="OrthoDB" id="7463826at2"/>
<protein>
    <recommendedName>
        <fullName evidence="3">CobQ/CobB/MinD/ParA nucleotide binding domain-containing protein</fullName>
    </recommendedName>
</protein>
<dbReference type="Proteomes" id="UP000439113">
    <property type="component" value="Unassembled WGS sequence"/>
</dbReference>
<dbReference type="SUPFAM" id="SSF52540">
    <property type="entry name" value="P-loop containing nucleoside triphosphate hydrolases"/>
    <property type="match status" value="1"/>
</dbReference>
<dbReference type="Gene3D" id="3.40.50.300">
    <property type="entry name" value="P-loop containing nucleotide triphosphate hydrolases"/>
    <property type="match status" value="1"/>
</dbReference>
<reference evidence="1 2" key="1">
    <citation type="submission" date="2019-11" db="EMBL/GenBank/DDBJ databases">
        <title>Whole-genome sequence of a Rhodoblastus acidophilus DSM 142.</title>
        <authorList>
            <person name="Kyndt J.A."/>
            <person name="Meyer T.E."/>
        </authorList>
    </citation>
    <scope>NUCLEOTIDE SEQUENCE [LARGE SCALE GENOMIC DNA]</scope>
    <source>
        <strain evidence="1 2">DSM 142</strain>
    </source>
</reference>
<dbReference type="InterPro" id="IPR027417">
    <property type="entry name" value="P-loop_NTPase"/>
</dbReference>
<proteinExistence type="predicted"/>
<evidence type="ECO:0008006" key="3">
    <source>
        <dbReference type="Google" id="ProtNLM"/>
    </source>
</evidence>
<evidence type="ECO:0000313" key="1">
    <source>
        <dbReference type="EMBL" id="MTV30629.1"/>
    </source>
</evidence>